<protein>
    <recommendedName>
        <fullName evidence="3">F-box domain-containing protein</fullName>
    </recommendedName>
</protein>
<dbReference type="GeneID" id="59342404"/>
<dbReference type="Gene3D" id="3.80.10.10">
    <property type="entry name" value="Ribonuclease Inhibitor"/>
    <property type="match status" value="1"/>
</dbReference>
<dbReference type="RefSeq" id="XP_037222773.1">
    <property type="nucleotide sequence ID" value="XM_037359888.1"/>
</dbReference>
<reference evidence="1" key="1">
    <citation type="submission" date="2020-05" db="EMBL/GenBank/DDBJ databases">
        <title>Mycena genomes resolve the evolution of fungal bioluminescence.</title>
        <authorList>
            <person name="Tsai I.J."/>
        </authorList>
    </citation>
    <scope>NUCLEOTIDE SEQUENCE</scope>
    <source>
        <strain evidence="1">171206Taipei</strain>
    </source>
</reference>
<evidence type="ECO:0000313" key="1">
    <source>
        <dbReference type="EMBL" id="KAF7309323.1"/>
    </source>
</evidence>
<proteinExistence type="predicted"/>
<gene>
    <name evidence="1" type="ORF">MIND_00302600</name>
</gene>
<dbReference type="OrthoDB" id="3541472at2759"/>
<dbReference type="SUPFAM" id="SSF52047">
    <property type="entry name" value="RNI-like"/>
    <property type="match status" value="1"/>
</dbReference>
<dbReference type="EMBL" id="JACAZF010000003">
    <property type="protein sequence ID" value="KAF7309323.1"/>
    <property type="molecule type" value="Genomic_DNA"/>
</dbReference>
<dbReference type="AlphaFoldDB" id="A0A8H6T1K8"/>
<evidence type="ECO:0000313" key="2">
    <source>
        <dbReference type="Proteomes" id="UP000636479"/>
    </source>
</evidence>
<name>A0A8H6T1K8_9AGAR</name>
<evidence type="ECO:0008006" key="3">
    <source>
        <dbReference type="Google" id="ProtNLM"/>
    </source>
</evidence>
<dbReference type="InterPro" id="IPR032675">
    <property type="entry name" value="LRR_dom_sf"/>
</dbReference>
<comment type="caution">
    <text evidence="1">The sequence shown here is derived from an EMBL/GenBank/DDBJ whole genome shotgun (WGS) entry which is preliminary data.</text>
</comment>
<sequence length="539" mass="60157">MRPTGKSPSRSWSPGRANPILGNLEFEFLLLSVPIPPNRKHITATHAPRLFPTNKLLRKCSASPISPSSLPHLMASLDDLATEIVQEVASHLAVADQGALRATNKYLQLCVEPLLCKIIFIPSDQLFSDNTMLFIRTLANGKSCWSRYGRTLSIRHQTTMGPGSRRGSEPEDATPGLLTSALLSCARRIRTVRHFVSRDDPPWLYDVICSVLPAFPHLENFDLRQLDHPQITLPILSHLSTLRISTSPSLPEPQQFLTFGLHWRLLVVHPPATPSNSLPNPASIENVVANCPDLRVLELLGVQDWQDVWRTTLRIGIHLQSLTVDRITPSVLEYLKSYSGLQVLVIQRNVHDRRSPAELDPLAREFFDEVLPLHKSTLTVLCCPMQYENEWSISLSNIQALDCLKNLERLEMSVNQAAIERRLPCLSAFFDTIIGLPHIKHIVLSLALAEAERARVSAISTGILPNNERQIKEALSPYLGVFSDRVVAQVNELDEAKFVLSDQNTDLREYPFRGFRGPTVSGGGSVWAAVVSRRGELVI</sequence>
<organism evidence="1 2">
    <name type="scientific">Mycena indigotica</name>
    <dbReference type="NCBI Taxonomy" id="2126181"/>
    <lineage>
        <taxon>Eukaryota</taxon>
        <taxon>Fungi</taxon>
        <taxon>Dikarya</taxon>
        <taxon>Basidiomycota</taxon>
        <taxon>Agaricomycotina</taxon>
        <taxon>Agaricomycetes</taxon>
        <taxon>Agaricomycetidae</taxon>
        <taxon>Agaricales</taxon>
        <taxon>Marasmiineae</taxon>
        <taxon>Mycenaceae</taxon>
        <taxon>Mycena</taxon>
    </lineage>
</organism>
<accession>A0A8H6T1K8</accession>
<dbReference type="Proteomes" id="UP000636479">
    <property type="component" value="Unassembled WGS sequence"/>
</dbReference>
<keyword evidence="2" id="KW-1185">Reference proteome</keyword>